<keyword evidence="1" id="KW-0175">Coiled coil</keyword>
<dbReference type="InterPro" id="IPR021793">
    <property type="entry name" value="Oprl"/>
</dbReference>
<feature type="signal peptide" evidence="2">
    <location>
        <begin position="1"/>
        <end position="24"/>
    </location>
</feature>
<proteinExistence type="predicted"/>
<evidence type="ECO:0000256" key="2">
    <source>
        <dbReference type="SAM" id="SignalP"/>
    </source>
</evidence>
<organism evidence="3 4">
    <name type="scientific">Methylogaea oryzae</name>
    <dbReference type="NCBI Taxonomy" id="1295382"/>
    <lineage>
        <taxon>Bacteria</taxon>
        <taxon>Pseudomonadati</taxon>
        <taxon>Pseudomonadota</taxon>
        <taxon>Gammaproteobacteria</taxon>
        <taxon>Methylococcales</taxon>
        <taxon>Methylococcaceae</taxon>
        <taxon>Methylogaea</taxon>
    </lineage>
</organism>
<dbReference type="EMBL" id="AP019782">
    <property type="protein sequence ID" value="BBL70457.1"/>
    <property type="molecule type" value="Genomic_DNA"/>
</dbReference>
<sequence>MIKKSSKIAVALLSAGLMVGCASKSDLNALKGRVDDLENSVKATSAKADQALAASQSAEAAAKRAAASADEVNAKLDRMFKHSMKK</sequence>
<evidence type="ECO:0000313" key="3">
    <source>
        <dbReference type="EMBL" id="BBL70457.1"/>
    </source>
</evidence>
<protein>
    <recommendedName>
        <fullName evidence="5">Murein lipoprotein</fullName>
    </recommendedName>
</protein>
<name>A0A8D4VNS1_9GAMM</name>
<accession>A0A8D4VNS1</accession>
<reference evidence="3" key="1">
    <citation type="submission" date="2019-06" db="EMBL/GenBank/DDBJ databases">
        <title>Complete genome sequence of Methylogaea oryzae strain JCM16910.</title>
        <authorList>
            <person name="Asakawa S."/>
        </authorList>
    </citation>
    <scope>NUCLEOTIDE SEQUENCE</scope>
    <source>
        <strain evidence="3">E10</strain>
    </source>
</reference>
<dbReference type="AlphaFoldDB" id="A0A8D4VNS1"/>
<feature type="coiled-coil region" evidence="1">
    <location>
        <begin position="27"/>
        <end position="54"/>
    </location>
</feature>
<dbReference type="Proteomes" id="UP000824988">
    <property type="component" value="Chromosome"/>
</dbReference>
<keyword evidence="4" id="KW-1185">Reference proteome</keyword>
<feature type="chain" id="PRO_5034507045" description="Murein lipoprotein" evidence="2">
    <location>
        <begin position="25"/>
        <end position="86"/>
    </location>
</feature>
<dbReference type="KEGG" id="moz:MoryE10_10630"/>
<gene>
    <name evidence="3" type="ORF">MoryE10_10630</name>
</gene>
<dbReference type="NCBIfam" id="NF040598">
    <property type="entry name" value="Ala_zip_lipo"/>
    <property type="match status" value="1"/>
</dbReference>
<dbReference type="Pfam" id="PF11839">
    <property type="entry name" value="Alanine_zipper"/>
    <property type="match status" value="1"/>
</dbReference>
<evidence type="ECO:0000256" key="1">
    <source>
        <dbReference type="SAM" id="Coils"/>
    </source>
</evidence>
<dbReference type="PROSITE" id="PS51257">
    <property type="entry name" value="PROKAR_LIPOPROTEIN"/>
    <property type="match status" value="1"/>
</dbReference>
<keyword evidence="2" id="KW-0732">Signal</keyword>
<dbReference type="RefSeq" id="WP_054773999.1">
    <property type="nucleotide sequence ID" value="NZ_AP019782.1"/>
</dbReference>
<evidence type="ECO:0008006" key="5">
    <source>
        <dbReference type="Google" id="ProtNLM"/>
    </source>
</evidence>
<evidence type="ECO:0000313" key="4">
    <source>
        <dbReference type="Proteomes" id="UP000824988"/>
    </source>
</evidence>